<feature type="domain" description="Non-haem dioxygenase N-terminal" evidence="5">
    <location>
        <begin position="42"/>
        <end position="139"/>
    </location>
</feature>
<gene>
    <name evidence="6" type="ORF">Tci_053486</name>
</gene>
<dbReference type="PANTHER" id="PTHR47990">
    <property type="entry name" value="2-OXOGLUTARATE (2OG) AND FE(II)-DEPENDENT OXYGENASE SUPERFAMILY PROTEIN-RELATED"/>
    <property type="match status" value="1"/>
</dbReference>
<keyword evidence="2" id="KW-0408">Iron</keyword>
<evidence type="ECO:0000256" key="3">
    <source>
        <dbReference type="SAM" id="MobiDB-lite"/>
    </source>
</evidence>
<keyword evidence="6" id="KW-0223">Dioxygenase</keyword>
<dbReference type="GO" id="GO:0046872">
    <property type="term" value="F:metal ion binding"/>
    <property type="evidence" value="ECO:0007669"/>
    <property type="project" value="UniProtKB-KW"/>
</dbReference>
<comment type="caution">
    <text evidence="6">The sequence shown here is derived from an EMBL/GenBank/DDBJ whole genome shotgun (WGS) entry which is preliminary data.</text>
</comment>
<dbReference type="Gene3D" id="2.60.120.330">
    <property type="entry name" value="B-lactam Antibiotic, Isopenicillin N Synthase, Chain"/>
    <property type="match status" value="2"/>
</dbReference>
<dbReference type="InterPro" id="IPR027443">
    <property type="entry name" value="IPNS-like_sf"/>
</dbReference>
<dbReference type="InterPro" id="IPR026992">
    <property type="entry name" value="DIOX_N"/>
</dbReference>
<reference evidence="6" key="1">
    <citation type="journal article" date="2019" name="Sci. Rep.">
        <title>Draft genome of Tanacetum cinerariifolium, the natural source of mosquito coil.</title>
        <authorList>
            <person name="Yamashiro T."/>
            <person name="Shiraishi A."/>
            <person name="Satake H."/>
            <person name="Nakayama K."/>
        </authorList>
    </citation>
    <scope>NUCLEOTIDE SEQUENCE</scope>
</reference>
<feature type="region of interest" description="Disordered" evidence="3">
    <location>
        <begin position="419"/>
        <end position="439"/>
    </location>
</feature>
<dbReference type="EMBL" id="BKCJ010008296">
    <property type="protein sequence ID" value="GEU81508.1"/>
    <property type="molecule type" value="Genomic_DNA"/>
</dbReference>
<name>A0A6L2N5T3_TANCI</name>
<evidence type="ECO:0000259" key="5">
    <source>
        <dbReference type="Pfam" id="PF14226"/>
    </source>
</evidence>
<keyword evidence="1" id="KW-0479">Metal-binding</keyword>
<evidence type="ECO:0000259" key="4">
    <source>
        <dbReference type="Pfam" id="PF03171"/>
    </source>
</evidence>
<protein>
    <submittedName>
        <fullName evidence="6">Gibberellin 2-beta-dioxygenase 8-like</fullName>
    </submittedName>
</protein>
<evidence type="ECO:0000256" key="1">
    <source>
        <dbReference type="ARBA" id="ARBA00022723"/>
    </source>
</evidence>
<dbReference type="Pfam" id="PF14226">
    <property type="entry name" value="DIOX_N"/>
    <property type="match status" value="1"/>
</dbReference>
<dbReference type="SUPFAM" id="SSF51197">
    <property type="entry name" value="Clavaminate synthase-like"/>
    <property type="match status" value="1"/>
</dbReference>
<dbReference type="InterPro" id="IPR044861">
    <property type="entry name" value="IPNS-like_FE2OG_OXY"/>
</dbReference>
<keyword evidence="6" id="KW-0560">Oxidoreductase</keyword>
<proteinExistence type="predicted"/>
<evidence type="ECO:0000256" key="2">
    <source>
        <dbReference type="ARBA" id="ARBA00023004"/>
    </source>
</evidence>
<dbReference type="AlphaFoldDB" id="A0A6L2N5T3"/>
<sequence length="439" mass="51301">MIESNQNPPLLRDYTQLLHESRDKVDVKRLVNHEPGMEECELPLVDLSGLWGKNEEDRVSCASEICKASSEWGFFQIVNHGINLELLGKMRKEQVELFKAPFERKTASGLLDNSYRWGNRTATCPKQLSWCEAFHVPLTKISDDTCYGEFNSLREVMQEYANAMQELAKSISKAWSNDVYKSVEHKVIVNQEAERHSIAYFLCPSYESFIGCFEEEKSIYRKFTFGEYRSQIQQDVKTFGHKSLDWFESTRRKVRVEKHQEMLLTLIIRLRGIPLSAFRRVVWSPLVHFWRSLNKESRVPAALNHRKDTLDGVKAWKEKLDNCKLKEKESAILKEYNIVVQDKEKFLYQQAMIKWMKDGDRNSKFVDVILSSRSHKSLSKLVEKLNPNYVKFTNIVSNEEVEDMIRPVTKKEIKRAMRDIDDNKAPGPNGYTSEFYKKA</sequence>
<organism evidence="6">
    <name type="scientific">Tanacetum cinerariifolium</name>
    <name type="common">Dalmatian daisy</name>
    <name type="synonym">Chrysanthemum cinerariifolium</name>
    <dbReference type="NCBI Taxonomy" id="118510"/>
    <lineage>
        <taxon>Eukaryota</taxon>
        <taxon>Viridiplantae</taxon>
        <taxon>Streptophyta</taxon>
        <taxon>Embryophyta</taxon>
        <taxon>Tracheophyta</taxon>
        <taxon>Spermatophyta</taxon>
        <taxon>Magnoliopsida</taxon>
        <taxon>eudicotyledons</taxon>
        <taxon>Gunneridae</taxon>
        <taxon>Pentapetalae</taxon>
        <taxon>asterids</taxon>
        <taxon>campanulids</taxon>
        <taxon>Asterales</taxon>
        <taxon>Asteraceae</taxon>
        <taxon>Asteroideae</taxon>
        <taxon>Anthemideae</taxon>
        <taxon>Anthemidinae</taxon>
        <taxon>Tanacetum</taxon>
    </lineage>
</organism>
<feature type="domain" description="Isopenicillin N synthase-like Fe(2+) 2OG dioxygenase" evidence="4">
    <location>
        <begin position="171"/>
        <end position="204"/>
    </location>
</feature>
<dbReference type="InterPro" id="IPR050231">
    <property type="entry name" value="Iron_ascorbate_oxido_reductase"/>
</dbReference>
<accession>A0A6L2N5T3</accession>
<dbReference type="Pfam" id="PF03171">
    <property type="entry name" value="2OG-FeII_Oxy"/>
    <property type="match status" value="1"/>
</dbReference>
<dbReference type="GO" id="GO:0051213">
    <property type="term" value="F:dioxygenase activity"/>
    <property type="evidence" value="ECO:0007669"/>
    <property type="project" value="UniProtKB-KW"/>
</dbReference>
<evidence type="ECO:0000313" key="6">
    <source>
        <dbReference type="EMBL" id="GEU81508.1"/>
    </source>
</evidence>